<evidence type="ECO:0000313" key="2">
    <source>
        <dbReference type="Proteomes" id="UP001444661"/>
    </source>
</evidence>
<proteinExistence type="predicted"/>
<gene>
    <name evidence="1" type="ORF">PG993_009324</name>
</gene>
<protein>
    <submittedName>
        <fullName evidence="1">Uncharacterized protein</fullName>
    </submittedName>
</protein>
<dbReference type="EMBL" id="JAQQWK010000009">
    <property type="protein sequence ID" value="KAK8034329.1"/>
    <property type="molecule type" value="Genomic_DNA"/>
</dbReference>
<comment type="caution">
    <text evidence="1">The sequence shown here is derived from an EMBL/GenBank/DDBJ whole genome shotgun (WGS) entry which is preliminary data.</text>
</comment>
<reference evidence="1 2" key="1">
    <citation type="submission" date="2023-01" db="EMBL/GenBank/DDBJ databases">
        <title>Analysis of 21 Apiospora genomes using comparative genomics revels a genus with tremendous synthesis potential of carbohydrate active enzymes and secondary metabolites.</title>
        <authorList>
            <person name="Sorensen T."/>
        </authorList>
    </citation>
    <scope>NUCLEOTIDE SEQUENCE [LARGE SCALE GENOMIC DNA]</scope>
    <source>
        <strain evidence="1 2">CBS 33761</strain>
    </source>
</reference>
<dbReference type="Proteomes" id="UP001444661">
    <property type="component" value="Unassembled WGS sequence"/>
</dbReference>
<name>A0ABR1SJ79_9PEZI</name>
<organism evidence="1 2">
    <name type="scientific">Apiospora rasikravindrae</name>
    <dbReference type="NCBI Taxonomy" id="990691"/>
    <lineage>
        <taxon>Eukaryota</taxon>
        <taxon>Fungi</taxon>
        <taxon>Dikarya</taxon>
        <taxon>Ascomycota</taxon>
        <taxon>Pezizomycotina</taxon>
        <taxon>Sordariomycetes</taxon>
        <taxon>Xylariomycetidae</taxon>
        <taxon>Amphisphaeriales</taxon>
        <taxon>Apiosporaceae</taxon>
        <taxon>Apiospora</taxon>
    </lineage>
</organism>
<evidence type="ECO:0000313" key="1">
    <source>
        <dbReference type="EMBL" id="KAK8034329.1"/>
    </source>
</evidence>
<keyword evidence="2" id="KW-1185">Reference proteome</keyword>
<sequence>MTGRGYKALYPTTSEWFRANIAHEREATRSYEIRTRVRFNDVTQPYYYKDEYLRTHYFLQREDGVTNLRKSISDFTMTTMTIIKHH</sequence>
<accession>A0ABR1SJ79</accession>